<evidence type="ECO:0000313" key="3">
    <source>
        <dbReference type="Proteomes" id="UP000076842"/>
    </source>
</evidence>
<feature type="region of interest" description="Disordered" evidence="1">
    <location>
        <begin position="1"/>
        <end position="46"/>
    </location>
</feature>
<protein>
    <submittedName>
        <fullName evidence="2">Uncharacterized protein</fullName>
    </submittedName>
</protein>
<reference evidence="2 3" key="1">
    <citation type="journal article" date="2016" name="Mol. Biol. Evol.">
        <title>Comparative Genomics of Early-Diverging Mushroom-Forming Fungi Provides Insights into the Origins of Lignocellulose Decay Capabilities.</title>
        <authorList>
            <person name="Nagy L.G."/>
            <person name="Riley R."/>
            <person name="Tritt A."/>
            <person name="Adam C."/>
            <person name="Daum C."/>
            <person name="Floudas D."/>
            <person name="Sun H."/>
            <person name="Yadav J.S."/>
            <person name="Pangilinan J."/>
            <person name="Larsson K.H."/>
            <person name="Matsuura K."/>
            <person name="Barry K."/>
            <person name="Labutti K."/>
            <person name="Kuo R."/>
            <person name="Ohm R.A."/>
            <person name="Bhattacharya S.S."/>
            <person name="Shirouzu T."/>
            <person name="Yoshinaga Y."/>
            <person name="Martin F.M."/>
            <person name="Grigoriev I.V."/>
            <person name="Hibbett D.S."/>
        </authorList>
    </citation>
    <scope>NUCLEOTIDE SEQUENCE [LARGE SCALE GENOMIC DNA]</scope>
    <source>
        <strain evidence="2 3">HHB12733</strain>
    </source>
</reference>
<gene>
    <name evidence="2" type="ORF">CALCODRAFT_501093</name>
</gene>
<evidence type="ECO:0000256" key="1">
    <source>
        <dbReference type="SAM" id="MobiDB-lite"/>
    </source>
</evidence>
<dbReference type="AlphaFoldDB" id="A0A165DT61"/>
<accession>A0A165DT61</accession>
<sequence length="105" mass="11937">MSTLPGKCPVTSPDNVPVMDSRYPSPQAFTPSSLPPISDFDRRLSGPPDSYSYSAEYRQLQAWSHHDYQELSGHHDVPYDTGYDGSEARRLPPLPQEYFGYRTNR</sequence>
<dbReference type="Proteomes" id="UP000076842">
    <property type="component" value="Unassembled WGS sequence"/>
</dbReference>
<dbReference type="InParanoid" id="A0A165DT61"/>
<evidence type="ECO:0000313" key="2">
    <source>
        <dbReference type="EMBL" id="KZT53489.1"/>
    </source>
</evidence>
<feature type="region of interest" description="Disordered" evidence="1">
    <location>
        <begin position="73"/>
        <end position="105"/>
    </location>
</feature>
<dbReference type="EMBL" id="KV424036">
    <property type="protein sequence ID" value="KZT53489.1"/>
    <property type="molecule type" value="Genomic_DNA"/>
</dbReference>
<keyword evidence="3" id="KW-1185">Reference proteome</keyword>
<name>A0A165DT61_9BASI</name>
<proteinExistence type="predicted"/>
<organism evidence="2 3">
    <name type="scientific">Calocera cornea HHB12733</name>
    <dbReference type="NCBI Taxonomy" id="1353952"/>
    <lineage>
        <taxon>Eukaryota</taxon>
        <taxon>Fungi</taxon>
        <taxon>Dikarya</taxon>
        <taxon>Basidiomycota</taxon>
        <taxon>Agaricomycotina</taxon>
        <taxon>Dacrymycetes</taxon>
        <taxon>Dacrymycetales</taxon>
        <taxon>Dacrymycetaceae</taxon>
        <taxon>Calocera</taxon>
    </lineage>
</organism>